<dbReference type="PROSITE" id="PS51257">
    <property type="entry name" value="PROKAR_LIPOPROTEIN"/>
    <property type="match status" value="1"/>
</dbReference>
<dbReference type="EMBL" id="JAHQCS010000154">
    <property type="protein sequence ID" value="MBU9713920.1"/>
    <property type="molecule type" value="Genomic_DNA"/>
</dbReference>
<sequence length="139" mass="15824">MRKLIVLVLGIIVLLSGCTGNESSAGIIDLTAELKQLDPVQEGEYRFLYNVRNTSDENILLKFETEQQVSYILTEETGEVVSLSQDLTKKDQEDLLEPEDNIFHEMVFLGLEEGSYTLEAWLTASDLEEYKQKITFLVE</sequence>
<dbReference type="Pfam" id="PF12690">
    <property type="entry name" value="BsuPI"/>
    <property type="match status" value="1"/>
</dbReference>
<evidence type="ECO:0000313" key="3">
    <source>
        <dbReference type="Proteomes" id="UP000784880"/>
    </source>
</evidence>
<evidence type="ECO:0000259" key="1">
    <source>
        <dbReference type="Pfam" id="PF12690"/>
    </source>
</evidence>
<reference evidence="2 3" key="1">
    <citation type="submission" date="2021-06" db="EMBL/GenBank/DDBJ databases">
        <title>Bacillus sp. RD4P76, an endophyte from a halophyte.</title>
        <authorList>
            <person name="Sun J.-Q."/>
        </authorList>
    </citation>
    <scope>NUCLEOTIDE SEQUENCE [LARGE SCALE GENOMIC DNA]</scope>
    <source>
        <strain evidence="2 3">CGMCC 1.15917</strain>
    </source>
</reference>
<keyword evidence="3" id="KW-1185">Reference proteome</keyword>
<organism evidence="2 3">
    <name type="scientific">Evansella tamaricis</name>
    <dbReference type="NCBI Taxonomy" id="2069301"/>
    <lineage>
        <taxon>Bacteria</taxon>
        <taxon>Bacillati</taxon>
        <taxon>Bacillota</taxon>
        <taxon>Bacilli</taxon>
        <taxon>Bacillales</taxon>
        <taxon>Bacillaceae</taxon>
        <taxon>Evansella</taxon>
    </lineage>
</organism>
<evidence type="ECO:0000313" key="2">
    <source>
        <dbReference type="EMBL" id="MBU9713920.1"/>
    </source>
</evidence>
<feature type="domain" description="Intracellular proteinase inhibitor BsuPI" evidence="1">
    <location>
        <begin position="41"/>
        <end position="125"/>
    </location>
</feature>
<dbReference type="Proteomes" id="UP000784880">
    <property type="component" value="Unassembled WGS sequence"/>
</dbReference>
<name>A0ABS6JJS4_9BACI</name>
<gene>
    <name evidence="2" type="ORF">KS419_19495</name>
</gene>
<proteinExistence type="predicted"/>
<comment type="caution">
    <text evidence="2">The sequence shown here is derived from an EMBL/GenBank/DDBJ whole genome shotgun (WGS) entry which is preliminary data.</text>
</comment>
<protein>
    <recommendedName>
        <fullName evidence="1">Intracellular proteinase inhibitor BsuPI domain-containing protein</fullName>
    </recommendedName>
</protein>
<dbReference type="RefSeq" id="WP_217068143.1">
    <property type="nucleotide sequence ID" value="NZ_JAHQCS010000154.1"/>
</dbReference>
<dbReference type="InterPro" id="IPR020481">
    <property type="entry name" value="Intracell_prot_inh_BsuPI"/>
</dbReference>
<accession>A0ABS6JJS4</accession>